<evidence type="ECO:0000313" key="2">
    <source>
        <dbReference type="Proteomes" id="UP001153678"/>
    </source>
</evidence>
<dbReference type="EMBL" id="CAMKVN010002193">
    <property type="protein sequence ID" value="CAI2180010.1"/>
    <property type="molecule type" value="Genomic_DNA"/>
</dbReference>
<comment type="caution">
    <text evidence="1">The sequence shown here is derived from an EMBL/GenBank/DDBJ whole genome shotgun (WGS) entry which is preliminary data.</text>
</comment>
<dbReference type="AlphaFoldDB" id="A0A9W4STG5"/>
<evidence type="ECO:0000313" key="1">
    <source>
        <dbReference type="EMBL" id="CAI2180010.1"/>
    </source>
</evidence>
<keyword evidence="2" id="KW-1185">Reference proteome</keyword>
<name>A0A9W4STG5_9GLOM</name>
<sequence length="143" mass="16758">MPKNTYFIKENYKKVEEVREIENEVPNYEEFLKNYNSDEKVSDSYENELNSYSDIGVNFHSSYWHHTPGCGSRLQVSNKARIRCSGCSFNCDLKDYYFACSSHRGDYRTMDRNSFNKALGIALQNEDCSQVMVDLSMFLVNHR</sequence>
<dbReference type="Proteomes" id="UP001153678">
    <property type="component" value="Unassembled WGS sequence"/>
</dbReference>
<organism evidence="1 2">
    <name type="scientific">Funneliformis geosporum</name>
    <dbReference type="NCBI Taxonomy" id="1117311"/>
    <lineage>
        <taxon>Eukaryota</taxon>
        <taxon>Fungi</taxon>
        <taxon>Fungi incertae sedis</taxon>
        <taxon>Mucoromycota</taxon>
        <taxon>Glomeromycotina</taxon>
        <taxon>Glomeromycetes</taxon>
        <taxon>Glomerales</taxon>
        <taxon>Glomeraceae</taxon>
        <taxon>Funneliformis</taxon>
    </lineage>
</organism>
<proteinExistence type="predicted"/>
<reference evidence="1" key="1">
    <citation type="submission" date="2022-08" db="EMBL/GenBank/DDBJ databases">
        <authorList>
            <person name="Kallberg Y."/>
            <person name="Tangrot J."/>
            <person name="Rosling A."/>
        </authorList>
    </citation>
    <scope>NUCLEOTIDE SEQUENCE</scope>
    <source>
        <strain evidence="1">Wild A</strain>
    </source>
</reference>
<protein>
    <submittedName>
        <fullName evidence="1">12251_t:CDS:1</fullName>
    </submittedName>
</protein>
<dbReference type="OrthoDB" id="2303067at2759"/>
<gene>
    <name evidence="1" type="ORF">FWILDA_LOCUS9371</name>
</gene>
<accession>A0A9W4STG5</accession>